<evidence type="ECO:0000256" key="1">
    <source>
        <dbReference type="ARBA" id="ARBA00008609"/>
    </source>
</evidence>
<keyword evidence="12" id="KW-1185">Reference proteome</keyword>
<dbReference type="PANTHER" id="PTHR43757:SF2">
    <property type="entry name" value="AMINOMETHYLTRANSFERASE, MITOCHONDRIAL"/>
    <property type="match status" value="1"/>
</dbReference>
<evidence type="ECO:0000259" key="9">
    <source>
        <dbReference type="Pfam" id="PF01571"/>
    </source>
</evidence>
<feature type="domain" description="Aminomethyltransferase C-terminal" evidence="10">
    <location>
        <begin position="279"/>
        <end position="356"/>
    </location>
</feature>
<protein>
    <recommendedName>
        <fullName evidence="2 7">Aminomethyltransferase</fullName>
        <ecNumber evidence="2 7">2.1.2.10</ecNumber>
    </recommendedName>
    <alternativeName>
        <fullName evidence="5 7">Glycine cleavage system T protein</fullName>
    </alternativeName>
</protein>
<dbReference type="GO" id="GO:0008168">
    <property type="term" value="F:methyltransferase activity"/>
    <property type="evidence" value="ECO:0007669"/>
    <property type="project" value="UniProtKB-KW"/>
</dbReference>
<dbReference type="KEGG" id="xcl:G4Z02_09315"/>
<dbReference type="Gene3D" id="3.30.1360.120">
    <property type="entry name" value="Probable tRNA modification gtpase trme, domain 1"/>
    <property type="match status" value="1"/>
</dbReference>
<evidence type="ECO:0000256" key="6">
    <source>
        <dbReference type="ARBA" id="ARBA00047665"/>
    </source>
</evidence>
<dbReference type="Pfam" id="PF01571">
    <property type="entry name" value="GCV_T"/>
    <property type="match status" value="1"/>
</dbReference>
<comment type="subunit">
    <text evidence="7">The glycine cleavage system is composed of four proteins: P, T, L and H.</text>
</comment>
<dbReference type="GO" id="GO:0005829">
    <property type="term" value="C:cytosol"/>
    <property type="evidence" value="ECO:0007669"/>
    <property type="project" value="TreeGrafter"/>
</dbReference>
<dbReference type="GO" id="GO:0005960">
    <property type="term" value="C:glycine cleavage complex"/>
    <property type="evidence" value="ECO:0007669"/>
    <property type="project" value="InterPro"/>
</dbReference>
<dbReference type="NCBIfam" id="TIGR00528">
    <property type="entry name" value="gcvT"/>
    <property type="match status" value="1"/>
</dbReference>
<dbReference type="InterPro" id="IPR022903">
    <property type="entry name" value="GcvT_bac"/>
</dbReference>
<dbReference type="InterPro" id="IPR006222">
    <property type="entry name" value="GCVT_N"/>
</dbReference>
<dbReference type="Gene3D" id="4.10.1250.10">
    <property type="entry name" value="Aminomethyltransferase fragment"/>
    <property type="match status" value="1"/>
</dbReference>
<keyword evidence="4 7" id="KW-0808">Transferase</keyword>
<evidence type="ECO:0000256" key="3">
    <source>
        <dbReference type="ARBA" id="ARBA00022576"/>
    </source>
</evidence>
<dbReference type="RefSeq" id="WP_258877752.1">
    <property type="nucleotide sequence ID" value="NZ_CP048914.1"/>
</dbReference>
<comment type="function">
    <text evidence="7">The glycine cleavage system catalyzes the degradation of glycine.</text>
</comment>
<dbReference type="NCBIfam" id="NF001567">
    <property type="entry name" value="PRK00389.1"/>
    <property type="match status" value="1"/>
</dbReference>
<sequence length="362" mass="40936">MKQTALYQKHIDLGAKMVDFAGWEMPISYTSITEEHGYVREKCGLFDVSHMGEICVRGKEALHLVDYIFTNDVAAMDDHQVLYGMMCYPDGGVVDDLLVYRFAEDHFLLVVNASNVDKDYAWVLEQNHFDCRVTNESDNFSEVALQGPLAQHVLQKLTQYDLNQITFFTSQMIPIDGMTFLVSRTGYTGEDGFEIYGAHQDIELIWEQLLVTGGNQIAPIGLGARDTLRFEVALPLYGNELSPTITPLEAGLSFAVKLDRQDFIGRDALVQQQEQGTLRRLCGLTMMDKGILRHGYEVYHEDTVVGVVTTGYKSPSTNETVALALIDRPYDKRGTKLTVDIRGKRKSVVVRTKKFYNKNYKK</sequence>
<dbReference type="SUPFAM" id="SSF103025">
    <property type="entry name" value="Folate-binding domain"/>
    <property type="match status" value="1"/>
</dbReference>
<keyword evidence="3 7" id="KW-0032">Aminotransferase</keyword>
<evidence type="ECO:0000256" key="8">
    <source>
        <dbReference type="PIRSR" id="PIRSR006487-1"/>
    </source>
</evidence>
<dbReference type="GO" id="GO:0004047">
    <property type="term" value="F:aminomethyltransferase activity"/>
    <property type="evidence" value="ECO:0007669"/>
    <property type="project" value="UniProtKB-UniRule"/>
</dbReference>
<evidence type="ECO:0000259" key="10">
    <source>
        <dbReference type="Pfam" id="PF08669"/>
    </source>
</evidence>
<dbReference type="GO" id="GO:0008483">
    <property type="term" value="F:transaminase activity"/>
    <property type="evidence" value="ECO:0007669"/>
    <property type="project" value="UniProtKB-KW"/>
</dbReference>
<comment type="similarity">
    <text evidence="1 7">Belongs to the GcvT family.</text>
</comment>
<dbReference type="InterPro" id="IPR027266">
    <property type="entry name" value="TrmE/GcvT-like"/>
</dbReference>
<dbReference type="EC" id="2.1.2.10" evidence="2 7"/>
<evidence type="ECO:0000256" key="2">
    <source>
        <dbReference type="ARBA" id="ARBA00012616"/>
    </source>
</evidence>
<dbReference type="InterPro" id="IPR006223">
    <property type="entry name" value="GcvT"/>
</dbReference>
<evidence type="ECO:0000256" key="4">
    <source>
        <dbReference type="ARBA" id="ARBA00022679"/>
    </source>
</evidence>
<proteinExistence type="inferred from homology"/>
<dbReference type="PIRSF" id="PIRSF006487">
    <property type="entry name" value="GcvT"/>
    <property type="match status" value="1"/>
</dbReference>
<dbReference type="Gene3D" id="2.40.30.110">
    <property type="entry name" value="Aminomethyltransferase beta-barrel domains"/>
    <property type="match status" value="1"/>
</dbReference>
<dbReference type="InterPro" id="IPR028896">
    <property type="entry name" value="GcvT/YgfZ/DmdA"/>
</dbReference>
<organism evidence="11 12">
    <name type="scientific">Candidatus Xianfuyuplasma coldseepsis</name>
    <dbReference type="NCBI Taxonomy" id="2782163"/>
    <lineage>
        <taxon>Bacteria</taxon>
        <taxon>Bacillati</taxon>
        <taxon>Mycoplasmatota</taxon>
        <taxon>Mollicutes</taxon>
        <taxon>Candidatus Izemoplasmatales</taxon>
        <taxon>Candidatus Izemoplasmataceae</taxon>
        <taxon>Candidatus Xianfuyuplasma</taxon>
    </lineage>
</organism>
<keyword evidence="11" id="KW-0489">Methyltransferase</keyword>
<dbReference type="HAMAP" id="MF_00259">
    <property type="entry name" value="GcvT"/>
    <property type="match status" value="1"/>
</dbReference>
<dbReference type="Proteomes" id="UP000514720">
    <property type="component" value="Chromosome"/>
</dbReference>
<feature type="domain" description="GCVT N-terminal" evidence="9">
    <location>
        <begin position="6"/>
        <end position="259"/>
    </location>
</feature>
<comment type="catalytic activity">
    <reaction evidence="6 7">
        <text>N(6)-[(R)-S(8)-aminomethyldihydrolipoyl]-L-lysyl-[protein] + (6S)-5,6,7,8-tetrahydrofolate = N(6)-[(R)-dihydrolipoyl]-L-lysyl-[protein] + (6R)-5,10-methylene-5,6,7,8-tetrahydrofolate + NH4(+)</text>
        <dbReference type="Rhea" id="RHEA:16945"/>
        <dbReference type="Rhea" id="RHEA-COMP:10475"/>
        <dbReference type="Rhea" id="RHEA-COMP:10492"/>
        <dbReference type="ChEBI" id="CHEBI:15636"/>
        <dbReference type="ChEBI" id="CHEBI:28938"/>
        <dbReference type="ChEBI" id="CHEBI:57453"/>
        <dbReference type="ChEBI" id="CHEBI:83100"/>
        <dbReference type="ChEBI" id="CHEBI:83143"/>
        <dbReference type="EC" id="2.1.2.10"/>
    </reaction>
</comment>
<gene>
    <name evidence="7 11" type="primary">gcvT</name>
    <name evidence="11" type="ORF">G4Z02_09315</name>
</gene>
<evidence type="ECO:0000313" key="12">
    <source>
        <dbReference type="Proteomes" id="UP000514720"/>
    </source>
</evidence>
<name>A0A7L7KW08_9MOLU</name>
<feature type="binding site" evidence="8">
    <location>
        <position position="194"/>
    </location>
    <ligand>
        <name>substrate</name>
    </ligand>
</feature>
<dbReference type="Pfam" id="PF08669">
    <property type="entry name" value="GCV_T_C"/>
    <property type="match status" value="1"/>
</dbReference>
<dbReference type="InterPro" id="IPR029043">
    <property type="entry name" value="GcvT/YgfZ_C"/>
</dbReference>
<dbReference type="Gene3D" id="3.30.70.1400">
    <property type="entry name" value="Aminomethyltransferase beta-barrel domains"/>
    <property type="match status" value="1"/>
</dbReference>
<evidence type="ECO:0000256" key="7">
    <source>
        <dbReference type="HAMAP-Rule" id="MF_00259"/>
    </source>
</evidence>
<accession>A0A7L7KW08</accession>
<dbReference type="FunFam" id="4.10.1250.10:FF:000001">
    <property type="entry name" value="Aminomethyltransferase"/>
    <property type="match status" value="1"/>
</dbReference>
<evidence type="ECO:0000313" key="11">
    <source>
        <dbReference type="EMBL" id="QMS85938.1"/>
    </source>
</evidence>
<dbReference type="EMBL" id="CP048914">
    <property type="protein sequence ID" value="QMS85938.1"/>
    <property type="molecule type" value="Genomic_DNA"/>
</dbReference>
<evidence type="ECO:0000256" key="5">
    <source>
        <dbReference type="ARBA" id="ARBA00031395"/>
    </source>
</evidence>
<dbReference type="GO" id="GO:0019464">
    <property type="term" value="P:glycine decarboxylation via glycine cleavage system"/>
    <property type="evidence" value="ECO:0007669"/>
    <property type="project" value="UniProtKB-UniRule"/>
</dbReference>
<dbReference type="SUPFAM" id="SSF101790">
    <property type="entry name" value="Aminomethyltransferase beta-barrel domain"/>
    <property type="match status" value="1"/>
</dbReference>
<dbReference type="InterPro" id="IPR013977">
    <property type="entry name" value="GcvT_C"/>
</dbReference>
<reference evidence="11 12" key="1">
    <citation type="submission" date="2020-02" db="EMBL/GenBank/DDBJ databases">
        <authorList>
            <person name="Zheng R.K."/>
            <person name="Sun C.M."/>
        </authorList>
    </citation>
    <scope>NUCLEOTIDE SEQUENCE [LARGE SCALE GENOMIC DNA]</scope>
    <source>
        <strain evidence="12">zrk13</strain>
    </source>
</reference>
<dbReference type="AlphaFoldDB" id="A0A7L7KW08"/>
<dbReference type="FunFam" id="3.30.70.1400:FF:000001">
    <property type="entry name" value="Aminomethyltransferase"/>
    <property type="match status" value="1"/>
</dbReference>
<dbReference type="GO" id="GO:0032259">
    <property type="term" value="P:methylation"/>
    <property type="evidence" value="ECO:0007669"/>
    <property type="project" value="UniProtKB-KW"/>
</dbReference>
<dbReference type="PANTHER" id="PTHR43757">
    <property type="entry name" value="AMINOMETHYLTRANSFERASE"/>
    <property type="match status" value="1"/>
</dbReference>